<dbReference type="Pfam" id="PF13432">
    <property type="entry name" value="TPR_16"/>
    <property type="match status" value="2"/>
</dbReference>
<dbReference type="RefSeq" id="WP_069319588.1">
    <property type="nucleotide sequence ID" value="NZ_MDDS01000013.1"/>
</dbReference>
<feature type="signal peptide" evidence="1">
    <location>
        <begin position="1"/>
        <end position="21"/>
    </location>
</feature>
<name>A0A1E3LXP6_9SPHN</name>
<accession>A0A1E3LXP6</accession>
<evidence type="ECO:0000256" key="1">
    <source>
        <dbReference type="SAM" id="SignalP"/>
    </source>
</evidence>
<dbReference type="InterPro" id="IPR011990">
    <property type="entry name" value="TPR-like_helical_dom_sf"/>
</dbReference>
<comment type="caution">
    <text evidence="2">The sequence shown here is derived from an EMBL/GenBank/DDBJ whole genome shotgun (WGS) entry which is preliminary data.</text>
</comment>
<protein>
    <recommendedName>
        <fullName evidence="4">Tetratricopeptide repeat protein</fullName>
    </recommendedName>
</protein>
<proteinExistence type="predicted"/>
<dbReference type="Proteomes" id="UP000094487">
    <property type="component" value="Unassembled WGS sequence"/>
</dbReference>
<keyword evidence="3" id="KW-1185">Reference proteome</keyword>
<dbReference type="EMBL" id="MDDS01000013">
    <property type="protein sequence ID" value="ODP38499.1"/>
    <property type="molecule type" value="Genomic_DNA"/>
</dbReference>
<feature type="chain" id="PRO_5009132253" description="Tetratricopeptide repeat protein" evidence="1">
    <location>
        <begin position="22"/>
        <end position="419"/>
    </location>
</feature>
<sequence>MKSVSKAALAAVLLMGVPAFVAGSPALAQKKKEEAGGLKVSDAWRKSAAEVQKLVEAKDWAGVKARIDALDAVSQNDDEKYYAASFRLAAAAGSNDNPSAIRALDVLLANPKTPQAELGKFNYFRGDFAYQAKQFPAAAQFFTKARDLGFQPQGTNLNLRIAQAQLDGGQVAAGAAAIDTAIKAEEAAGRKAPEAWYKVVVSKFYTAGDKANAAQWLARQVAAYPSPEAWRSSLMVYMEQASAKGATMDADLRLDVLRLIRAAKGLAGESDYYEYADAAQRRGLPWEVVSLFDEGRATGKISKPNPRLDPLYTQAIARQKAEVSLTAEEKRAAGAANGAVAMSTADAYLASGNNAKAVELYRLALQKGGVDTALVNTRLGIALARSGQKAEAKAAFASVTSGPRAELARFWTAWVDQQA</sequence>
<dbReference type="OrthoDB" id="7325958at2"/>
<reference evidence="2 3" key="1">
    <citation type="submission" date="2016-08" db="EMBL/GenBank/DDBJ databases">
        <title>Draft genome of the agarase producing Sphingomonas sp. MCT13.</title>
        <authorList>
            <person name="D'Andrea M.M."/>
            <person name="Rossolini G.M."/>
            <person name="Thaller M.C."/>
        </authorList>
    </citation>
    <scope>NUCLEOTIDE SEQUENCE [LARGE SCALE GENOMIC DNA]</scope>
    <source>
        <strain evidence="2 3">MCT13</strain>
    </source>
</reference>
<evidence type="ECO:0000313" key="2">
    <source>
        <dbReference type="EMBL" id="ODP38499.1"/>
    </source>
</evidence>
<organism evidence="2 3">
    <name type="scientific">Sphingomonas turrisvirgatae</name>
    <dbReference type="NCBI Taxonomy" id="1888892"/>
    <lineage>
        <taxon>Bacteria</taxon>
        <taxon>Pseudomonadati</taxon>
        <taxon>Pseudomonadota</taxon>
        <taxon>Alphaproteobacteria</taxon>
        <taxon>Sphingomonadales</taxon>
        <taxon>Sphingomonadaceae</taxon>
        <taxon>Sphingomonas</taxon>
    </lineage>
</organism>
<evidence type="ECO:0008006" key="4">
    <source>
        <dbReference type="Google" id="ProtNLM"/>
    </source>
</evidence>
<gene>
    <name evidence="2" type="ORF">BFL28_00120</name>
</gene>
<dbReference type="STRING" id="1888892.BFL28_00120"/>
<dbReference type="SUPFAM" id="SSF48452">
    <property type="entry name" value="TPR-like"/>
    <property type="match status" value="1"/>
</dbReference>
<dbReference type="Gene3D" id="1.25.40.10">
    <property type="entry name" value="Tetratricopeptide repeat domain"/>
    <property type="match status" value="1"/>
</dbReference>
<dbReference type="AlphaFoldDB" id="A0A1E3LXP6"/>
<keyword evidence="1" id="KW-0732">Signal</keyword>
<evidence type="ECO:0000313" key="3">
    <source>
        <dbReference type="Proteomes" id="UP000094487"/>
    </source>
</evidence>